<dbReference type="EMBL" id="CAKXZT010000035">
    <property type="protein sequence ID" value="CAH2396073.1"/>
    <property type="molecule type" value="Genomic_DNA"/>
</dbReference>
<evidence type="ECO:0000313" key="3">
    <source>
        <dbReference type="Proteomes" id="UP001153050"/>
    </source>
</evidence>
<keyword evidence="3" id="KW-1185">Reference proteome</keyword>
<evidence type="ECO:0000256" key="1">
    <source>
        <dbReference type="SAM" id="MobiDB-lite"/>
    </source>
</evidence>
<feature type="region of interest" description="Disordered" evidence="1">
    <location>
        <begin position="58"/>
        <end position="77"/>
    </location>
</feature>
<name>A0ABM9DHQ9_9HYPH</name>
<evidence type="ECO:0008006" key="4">
    <source>
        <dbReference type="Google" id="ProtNLM"/>
    </source>
</evidence>
<sequence>MTHQTGSNALYLGCQGNIMTIDIGEAVFSGTGRFCRMGAAVVLLAISGCSSTNIEGATPVASTDGPKNTGTYPNLNVPPQAAAEQFTETERNAKLAQLKAEAQAQGSKGGAVKVANPAALNTLAKQHGTDALKQIEAKCDPALDPTCK</sequence>
<proteinExistence type="predicted"/>
<evidence type="ECO:0000313" key="2">
    <source>
        <dbReference type="EMBL" id="CAH2396073.1"/>
    </source>
</evidence>
<comment type="caution">
    <text evidence="2">The sequence shown here is derived from an EMBL/GenBank/DDBJ whole genome shotgun (WGS) entry which is preliminary data.</text>
</comment>
<reference evidence="2 3" key="1">
    <citation type="submission" date="2022-03" db="EMBL/GenBank/DDBJ databases">
        <authorList>
            <person name="Brunel B."/>
        </authorList>
    </citation>
    <scope>NUCLEOTIDE SEQUENCE [LARGE SCALE GENOMIC DNA]</scope>
    <source>
        <strain evidence="2">STM5069sample</strain>
    </source>
</reference>
<protein>
    <recommendedName>
        <fullName evidence="4">DUF4156 domain-containing protein</fullName>
    </recommendedName>
</protein>
<accession>A0ABM9DHQ9</accession>
<dbReference type="Proteomes" id="UP001153050">
    <property type="component" value="Unassembled WGS sequence"/>
</dbReference>
<feature type="compositionally biased region" description="Polar residues" evidence="1">
    <location>
        <begin position="65"/>
        <end position="74"/>
    </location>
</feature>
<organism evidence="2 3">
    <name type="scientific">Mesorhizobium escarrei</name>
    <dbReference type="NCBI Taxonomy" id="666018"/>
    <lineage>
        <taxon>Bacteria</taxon>
        <taxon>Pseudomonadati</taxon>
        <taxon>Pseudomonadota</taxon>
        <taxon>Alphaproteobacteria</taxon>
        <taxon>Hyphomicrobiales</taxon>
        <taxon>Phyllobacteriaceae</taxon>
        <taxon>Mesorhizobium</taxon>
    </lineage>
</organism>
<gene>
    <name evidence="2" type="ORF">MES5069_130040</name>
</gene>